<name>A0AAD8NPB5_TARER</name>
<dbReference type="Proteomes" id="UP001229421">
    <property type="component" value="Unassembled WGS sequence"/>
</dbReference>
<sequence>MLQSAPPSTSMNNTVKKQAAVFGFYSMFKIHIQPSSPLSLASAMLQSAPPSTSMNNTVKKQAAVFGPIHDEVMVKLEPRRRYFYKVPCVLLHSID</sequence>
<evidence type="ECO:0000313" key="2">
    <source>
        <dbReference type="Proteomes" id="UP001229421"/>
    </source>
</evidence>
<organism evidence="1 2">
    <name type="scientific">Tagetes erecta</name>
    <name type="common">African marigold</name>
    <dbReference type="NCBI Taxonomy" id="13708"/>
    <lineage>
        <taxon>Eukaryota</taxon>
        <taxon>Viridiplantae</taxon>
        <taxon>Streptophyta</taxon>
        <taxon>Embryophyta</taxon>
        <taxon>Tracheophyta</taxon>
        <taxon>Spermatophyta</taxon>
        <taxon>Magnoliopsida</taxon>
        <taxon>eudicotyledons</taxon>
        <taxon>Gunneridae</taxon>
        <taxon>Pentapetalae</taxon>
        <taxon>asterids</taxon>
        <taxon>campanulids</taxon>
        <taxon>Asterales</taxon>
        <taxon>Asteraceae</taxon>
        <taxon>Asteroideae</taxon>
        <taxon>Heliantheae alliance</taxon>
        <taxon>Tageteae</taxon>
        <taxon>Tagetes</taxon>
    </lineage>
</organism>
<accession>A0AAD8NPB5</accession>
<proteinExistence type="predicted"/>
<gene>
    <name evidence="1" type="ORF">QVD17_32011</name>
</gene>
<dbReference type="EMBL" id="JAUHHV010000008">
    <property type="protein sequence ID" value="KAK1416222.1"/>
    <property type="molecule type" value="Genomic_DNA"/>
</dbReference>
<comment type="caution">
    <text evidence="1">The sequence shown here is derived from an EMBL/GenBank/DDBJ whole genome shotgun (WGS) entry which is preliminary data.</text>
</comment>
<dbReference type="AlphaFoldDB" id="A0AAD8NPB5"/>
<protein>
    <submittedName>
        <fullName evidence="1">Uncharacterized protein</fullName>
    </submittedName>
</protein>
<reference evidence="1" key="1">
    <citation type="journal article" date="2023" name="bioRxiv">
        <title>Improved chromosome-level genome assembly for marigold (Tagetes erecta).</title>
        <authorList>
            <person name="Jiang F."/>
            <person name="Yuan L."/>
            <person name="Wang S."/>
            <person name="Wang H."/>
            <person name="Xu D."/>
            <person name="Wang A."/>
            <person name="Fan W."/>
        </authorList>
    </citation>
    <scope>NUCLEOTIDE SEQUENCE</scope>
    <source>
        <strain evidence="1">WSJ</strain>
        <tissue evidence="1">Leaf</tissue>
    </source>
</reference>
<evidence type="ECO:0000313" key="1">
    <source>
        <dbReference type="EMBL" id="KAK1416222.1"/>
    </source>
</evidence>
<keyword evidence="2" id="KW-1185">Reference proteome</keyword>